<evidence type="ECO:0000313" key="7">
    <source>
        <dbReference type="Proteomes" id="UP001044222"/>
    </source>
</evidence>
<feature type="compositionally biased region" description="Low complexity" evidence="4">
    <location>
        <begin position="267"/>
        <end position="280"/>
    </location>
</feature>
<feature type="compositionally biased region" description="Basic and acidic residues" evidence="4">
    <location>
        <begin position="561"/>
        <end position="573"/>
    </location>
</feature>
<keyword evidence="7" id="KW-1185">Reference proteome</keyword>
<comment type="subcellular location">
    <subcellularLocation>
        <location evidence="1">Cytoplasm</location>
        <location evidence="1">Cytoskeleton</location>
        <location evidence="1">Microtubule organizing center</location>
        <location evidence="1">Centrosome</location>
    </subcellularLocation>
</comment>
<feature type="region of interest" description="Disordered" evidence="4">
    <location>
        <begin position="1094"/>
        <end position="1128"/>
    </location>
</feature>
<feature type="region of interest" description="Disordered" evidence="4">
    <location>
        <begin position="542"/>
        <end position="838"/>
    </location>
</feature>
<feature type="compositionally biased region" description="Polar residues" evidence="4">
    <location>
        <begin position="305"/>
        <end position="314"/>
    </location>
</feature>
<feature type="compositionally biased region" description="Polar residues" evidence="4">
    <location>
        <begin position="1"/>
        <end position="15"/>
    </location>
</feature>
<evidence type="ECO:0000256" key="4">
    <source>
        <dbReference type="SAM" id="MobiDB-lite"/>
    </source>
</evidence>
<protein>
    <recommendedName>
        <fullName evidence="5">ALMS motif domain-containing protein</fullName>
    </recommendedName>
</protein>
<feature type="compositionally biased region" description="Low complexity" evidence="4">
    <location>
        <begin position="738"/>
        <end position="754"/>
    </location>
</feature>
<dbReference type="GO" id="GO:0005813">
    <property type="term" value="C:centrosome"/>
    <property type="evidence" value="ECO:0007669"/>
    <property type="project" value="UniProtKB-SubCell"/>
</dbReference>
<feature type="compositionally biased region" description="Polar residues" evidence="4">
    <location>
        <begin position="708"/>
        <end position="737"/>
    </location>
</feature>
<keyword evidence="3" id="KW-0206">Cytoskeleton</keyword>
<dbReference type="Proteomes" id="UP001044222">
    <property type="component" value="Chromosome 13"/>
</dbReference>
<dbReference type="GO" id="GO:0005814">
    <property type="term" value="C:centriole"/>
    <property type="evidence" value="ECO:0007669"/>
    <property type="project" value="TreeGrafter"/>
</dbReference>
<feature type="region of interest" description="Disordered" evidence="4">
    <location>
        <begin position="249"/>
        <end position="318"/>
    </location>
</feature>
<dbReference type="InterPro" id="IPR029299">
    <property type="entry name" value="ALMS_motif"/>
</dbReference>
<evidence type="ECO:0000313" key="6">
    <source>
        <dbReference type="EMBL" id="KAG5837133.1"/>
    </source>
</evidence>
<evidence type="ECO:0000259" key="5">
    <source>
        <dbReference type="Pfam" id="PF15309"/>
    </source>
</evidence>
<accession>A0A9D3RNL5</accession>
<name>A0A9D3RNL5_ANGAN</name>
<feature type="compositionally biased region" description="Low complexity" evidence="4">
    <location>
        <begin position="147"/>
        <end position="166"/>
    </location>
</feature>
<dbReference type="GO" id="GO:0046599">
    <property type="term" value="P:regulation of centriole replication"/>
    <property type="evidence" value="ECO:0007669"/>
    <property type="project" value="TreeGrafter"/>
</dbReference>
<feature type="compositionally biased region" description="Basic and acidic residues" evidence="4">
    <location>
        <begin position="949"/>
        <end position="961"/>
    </location>
</feature>
<feature type="region of interest" description="Disordered" evidence="4">
    <location>
        <begin position="938"/>
        <end position="964"/>
    </location>
</feature>
<feature type="domain" description="ALMS motif" evidence="5">
    <location>
        <begin position="994"/>
        <end position="1122"/>
    </location>
</feature>
<feature type="region of interest" description="Disordered" evidence="4">
    <location>
        <begin position="1"/>
        <end position="133"/>
    </location>
</feature>
<feature type="compositionally biased region" description="Low complexity" evidence="4">
    <location>
        <begin position="402"/>
        <end position="413"/>
    </location>
</feature>
<keyword evidence="2" id="KW-0963">Cytoplasm</keyword>
<dbReference type="Pfam" id="PF15309">
    <property type="entry name" value="ALMS_motif"/>
    <property type="match status" value="1"/>
</dbReference>
<evidence type="ECO:0000256" key="1">
    <source>
        <dbReference type="ARBA" id="ARBA00004300"/>
    </source>
</evidence>
<proteinExistence type="predicted"/>
<feature type="compositionally biased region" description="Polar residues" evidence="4">
    <location>
        <begin position="619"/>
        <end position="634"/>
    </location>
</feature>
<feature type="region of interest" description="Disordered" evidence="4">
    <location>
        <begin position="146"/>
        <end position="171"/>
    </location>
</feature>
<dbReference type="PANTHER" id="PTHR21553:SF26">
    <property type="entry name" value="ALMS MOTIF DOMAIN-CONTAINING PROTEIN"/>
    <property type="match status" value="1"/>
</dbReference>
<dbReference type="EMBL" id="JAFIRN010000013">
    <property type="protein sequence ID" value="KAG5837133.1"/>
    <property type="molecule type" value="Genomic_DNA"/>
</dbReference>
<feature type="compositionally biased region" description="Basic and acidic residues" evidence="4">
    <location>
        <begin position="1094"/>
        <end position="1115"/>
    </location>
</feature>
<sequence>MHSSDTDVPSQSLSSVLALDPRHADARPPSCQLLPVDPAFPALEPARPVPASAAEPGPDPDPRRRELLEARQRVEKQRSAVQEQQRAQEERLLLQQSQLREQMRRHREALDTFLSGSQSRPLETGSEVSREERLSLMSTLLRAIEESSGSLSQPQSDQPPSLSSSPTAQNQAAPLCHTALSDDLTSHSDLRSRAAAHPRAPKPPLARPRLGILEIIEQHELSAIQEVETPIDASLATVGEELEEVSCALTEEPSGAEDLPRAEAEHSSGSSTVTGRSSRLSWRERLQLESGSSPEPDAARASCMPQHSSDNGHGSLTHPGLMILDFKAGEEERMSLPCSEERFSLPSEQTPAEAECLSSCTISTGSFSANEPDFSSTAADASLPTPEAAGRGGALSPALRHSGSISSQGSLSPESLLGNDSIQRIIDKYTKELNTSLASAGSFAVVPSPAESSPAAWRAVLDKGGSSSSISLPWSRDQIVSEDWSLTPGHSSQETSTQNVCRSLTNLYLEDTRGGLGKSGLMGAVEDVSKCSFEGAQNSSCHFLPLEPRPDFDSSTSSSSRHSERQEQIRRPEASQVAGHLLDQSSPQYQAERRDSTRSIGDPSAQSTSHWLNEGRDITTMQSFSPRSVDSSSHLLGEGRLRTGEWEELSAGQHSGSSGGASGPFLSDAERGAPAQRGESSGPASLGGASLLKPGSSHPRPDVPEATPTLTQECQRSVQDIDSSKELQNTGVFQELSTGDTPALDDTADGDTTLVDPTSDSFHPLPAEVTQNETLHLSEQDLHSPGGSEVTPPTGAADPDSTLEQPPSPELLRAESRDPSLCPPPSPPGSLCLPPESRSCSRDSILTEALCAEDQTLTGSCLCSPPATDTPSLALPPERTHSDMSAYRKGDKTLALKDPESLATRTAAWDSVLEAGSGTGILEEPDLTLLNLTESTMQELSMEEEEETGAERKELSSDEIPKSVPLVEDSESIKHESLPSHAVMLLEFQWPHSNLQQAFLQKRQDFVQRSAERLEELRARREEVKNSTLVNRPKISLQSQREKSQAELLAGGGKLKKVGEVRVCTPEHRKSEEAEMYQRTERLYNRLEEVKQQKETRLRRESYAKNREKAKEFQKKTLQKLRAKQARH</sequence>
<feature type="region of interest" description="Disordered" evidence="4">
    <location>
        <begin position="371"/>
        <end position="413"/>
    </location>
</feature>
<evidence type="ECO:0000256" key="3">
    <source>
        <dbReference type="ARBA" id="ARBA00023212"/>
    </source>
</evidence>
<feature type="compositionally biased region" description="Low complexity" evidence="4">
    <location>
        <begin position="678"/>
        <end position="692"/>
    </location>
</feature>
<feature type="compositionally biased region" description="Basic residues" evidence="4">
    <location>
        <begin position="1117"/>
        <end position="1128"/>
    </location>
</feature>
<evidence type="ECO:0000256" key="2">
    <source>
        <dbReference type="ARBA" id="ARBA00022490"/>
    </source>
</evidence>
<dbReference type="PANTHER" id="PTHR21553">
    <property type="entry name" value="ALMS1-RELATED"/>
    <property type="match status" value="1"/>
</dbReference>
<comment type="caution">
    <text evidence="6">The sequence shown here is derived from an EMBL/GenBank/DDBJ whole genome shotgun (WGS) entry which is preliminary data.</text>
</comment>
<reference evidence="6" key="1">
    <citation type="submission" date="2021-01" db="EMBL/GenBank/DDBJ databases">
        <title>A chromosome-scale assembly of European eel, Anguilla anguilla.</title>
        <authorList>
            <person name="Henkel C."/>
            <person name="Jong-Raadsen S.A."/>
            <person name="Dufour S."/>
            <person name="Weltzien F.-A."/>
            <person name="Palstra A.P."/>
            <person name="Pelster B."/>
            <person name="Spaink H.P."/>
            <person name="Van Den Thillart G.E."/>
            <person name="Jansen H."/>
            <person name="Zahm M."/>
            <person name="Klopp C."/>
            <person name="Cedric C."/>
            <person name="Louis A."/>
            <person name="Berthelot C."/>
            <person name="Parey E."/>
            <person name="Roest Crollius H."/>
            <person name="Montfort J."/>
            <person name="Robinson-Rechavi M."/>
            <person name="Bucao C."/>
            <person name="Bouchez O."/>
            <person name="Gislard M."/>
            <person name="Lluch J."/>
            <person name="Milhes M."/>
            <person name="Lampietro C."/>
            <person name="Lopez Roques C."/>
            <person name="Donnadieu C."/>
            <person name="Braasch I."/>
            <person name="Desvignes T."/>
            <person name="Postlethwait J."/>
            <person name="Bobe J."/>
            <person name="Guiguen Y."/>
            <person name="Dirks R."/>
        </authorList>
    </citation>
    <scope>NUCLEOTIDE SEQUENCE</scope>
    <source>
        <strain evidence="6">Tag_6206</strain>
        <tissue evidence="6">Liver</tissue>
    </source>
</reference>
<dbReference type="GO" id="GO:0005829">
    <property type="term" value="C:cytosol"/>
    <property type="evidence" value="ECO:0007669"/>
    <property type="project" value="TreeGrafter"/>
</dbReference>
<organism evidence="6 7">
    <name type="scientific">Anguilla anguilla</name>
    <name type="common">European freshwater eel</name>
    <name type="synonym">Muraena anguilla</name>
    <dbReference type="NCBI Taxonomy" id="7936"/>
    <lineage>
        <taxon>Eukaryota</taxon>
        <taxon>Metazoa</taxon>
        <taxon>Chordata</taxon>
        <taxon>Craniata</taxon>
        <taxon>Vertebrata</taxon>
        <taxon>Euteleostomi</taxon>
        <taxon>Actinopterygii</taxon>
        <taxon>Neopterygii</taxon>
        <taxon>Teleostei</taxon>
        <taxon>Anguilliformes</taxon>
        <taxon>Anguillidae</taxon>
        <taxon>Anguilla</taxon>
    </lineage>
</organism>
<feature type="compositionally biased region" description="Basic and acidic residues" evidence="4">
    <location>
        <begin position="60"/>
        <end position="78"/>
    </location>
</feature>
<gene>
    <name evidence="6" type="ORF">ANANG_G00236030</name>
</gene>
<dbReference type="AlphaFoldDB" id="A0A9D3RNL5"/>